<dbReference type="SUPFAM" id="SSF53448">
    <property type="entry name" value="Nucleotide-diphospho-sugar transferases"/>
    <property type="match status" value="1"/>
</dbReference>
<dbReference type="PANTHER" id="PTHR43398">
    <property type="entry name" value="DOLICHOL-PHOSPHATE MANNOSYLTRANSFERASE SUBUNIT 1"/>
    <property type="match status" value="1"/>
</dbReference>
<dbReference type="PANTHER" id="PTHR43398:SF1">
    <property type="entry name" value="DOLICHOL-PHOSPHATE MANNOSYLTRANSFERASE SUBUNIT 1"/>
    <property type="match status" value="1"/>
</dbReference>
<dbReference type="GO" id="GO:0004582">
    <property type="term" value="F:dolichyl-phosphate beta-D-mannosyltransferase activity"/>
    <property type="evidence" value="ECO:0007669"/>
    <property type="project" value="InterPro"/>
</dbReference>
<evidence type="ECO:0000256" key="2">
    <source>
        <dbReference type="ARBA" id="ARBA00022676"/>
    </source>
</evidence>
<dbReference type="Pfam" id="PF00535">
    <property type="entry name" value="Glycos_transf_2"/>
    <property type="match status" value="1"/>
</dbReference>
<dbReference type="EMBL" id="LJBJ02000019">
    <property type="protein sequence ID" value="OAX51450.1"/>
    <property type="molecule type" value="Genomic_DNA"/>
</dbReference>
<dbReference type="Proteomes" id="UP000053171">
    <property type="component" value="Unassembled WGS sequence"/>
</dbReference>
<feature type="domain" description="Glycosyltransferase 2-like" evidence="4">
    <location>
        <begin position="6"/>
        <end position="169"/>
    </location>
</feature>
<evidence type="ECO:0000256" key="1">
    <source>
        <dbReference type="ARBA" id="ARBA00006739"/>
    </source>
</evidence>
<name>A0A199NRK3_9MICC</name>
<dbReference type="Gene3D" id="3.90.550.10">
    <property type="entry name" value="Spore Coat Polysaccharide Biosynthesis Protein SpsA, Chain A"/>
    <property type="match status" value="1"/>
</dbReference>
<dbReference type="InterPro" id="IPR039528">
    <property type="entry name" value="DPM1-like"/>
</dbReference>
<organism evidence="5 6">
    <name type="scientific">Rothia kristinae</name>
    <dbReference type="NCBI Taxonomy" id="37923"/>
    <lineage>
        <taxon>Bacteria</taxon>
        <taxon>Bacillati</taxon>
        <taxon>Actinomycetota</taxon>
        <taxon>Actinomycetes</taxon>
        <taxon>Micrococcales</taxon>
        <taxon>Micrococcaceae</taxon>
        <taxon>Rothia</taxon>
    </lineage>
</organism>
<dbReference type="InterPro" id="IPR029044">
    <property type="entry name" value="Nucleotide-diphossugar_trans"/>
</dbReference>
<dbReference type="AlphaFoldDB" id="A0A199NRK3"/>
<sequence length="249" mass="27568">MKTLTVIPTYDEREALPVVVRRLRAAQPQVHILVVDDNSPDGTGQLADEIAAADEHVHVLHRQGKAGLGAAYLAGFRWGLERDYDVLVEMDADCSHQPEQLGRLLEAVERGADLAIGSRYVPGGETENWPWYRQALSRGANVYTQVMLGTGVKDITAGYRAFRRTTLERIDLDGVESVGYCFQVDLGWRAELAGMRVVEVPITFVEREVGSSKMDSGVILESMTKVARWGLSARAATLGRRVRQLFSRA</sequence>
<dbReference type="InterPro" id="IPR001173">
    <property type="entry name" value="Glyco_trans_2-like"/>
</dbReference>
<keyword evidence="3" id="KW-0808">Transferase</keyword>
<gene>
    <name evidence="5" type="ORF">AN277_0208760</name>
</gene>
<proteinExistence type="inferred from homology"/>
<comment type="similarity">
    <text evidence="1">Belongs to the glycosyltransferase 2 family.</text>
</comment>
<evidence type="ECO:0000313" key="6">
    <source>
        <dbReference type="Proteomes" id="UP000053171"/>
    </source>
</evidence>
<dbReference type="FunFam" id="3.90.550.10:FF:000122">
    <property type="entry name" value="Dolichol-phosphate mannosyltransferase subunit 1"/>
    <property type="match status" value="1"/>
</dbReference>
<protein>
    <submittedName>
        <fullName evidence="5">Dolichol-phosphate mannosyltransferase</fullName>
    </submittedName>
</protein>
<comment type="caution">
    <text evidence="5">The sequence shown here is derived from an EMBL/GenBank/DDBJ whole genome shotgun (WGS) entry which is preliminary data.</text>
</comment>
<dbReference type="GO" id="GO:0009247">
    <property type="term" value="P:glycolipid biosynthetic process"/>
    <property type="evidence" value="ECO:0007669"/>
    <property type="project" value="TreeGrafter"/>
</dbReference>
<dbReference type="RefSeq" id="WP_064725701.1">
    <property type="nucleotide sequence ID" value="NZ_JBEYYV010000023.1"/>
</dbReference>
<dbReference type="GO" id="GO:0016020">
    <property type="term" value="C:membrane"/>
    <property type="evidence" value="ECO:0007669"/>
    <property type="project" value="GOC"/>
</dbReference>
<evidence type="ECO:0000259" key="4">
    <source>
        <dbReference type="Pfam" id="PF00535"/>
    </source>
</evidence>
<keyword evidence="6" id="KW-1185">Reference proteome</keyword>
<keyword evidence="2 5" id="KW-0328">Glycosyltransferase</keyword>
<evidence type="ECO:0000313" key="5">
    <source>
        <dbReference type="EMBL" id="OAX51450.1"/>
    </source>
</evidence>
<evidence type="ECO:0000256" key="3">
    <source>
        <dbReference type="ARBA" id="ARBA00022679"/>
    </source>
</evidence>
<reference evidence="5" key="1">
    <citation type="submission" date="2016-06" db="EMBL/GenBank/DDBJ databases">
        <title>Identification of putative biosynthetic pathways for the production of bioactive secondary metabolites by the marine actinomycete Kocuria kristinae RUTW2-3.</title>
        <authorList>
            <person name="Waterworth S.C."/>
            <person name="Walmsley T.A."/>
            <person name="Matongo T."/>
            <person name="Davies-Coleman M.T."/>
            <person name="Dorrington R.A."/>
        </authorList>
    </citation>
    <scope>NUCLEOTIDE SEQUENCE [LARGE SCALE GENOMIC DNA]</scope>
    <source>
        <strain evidence="5">RUTW2-3</strain>
    </source>
</reference>
<dbReference type="CDD" id="cd06442">
    <property type="entry name" value="DPM1_like"/>
    <property type="match status" value="1"/>
</dbReference>
<accession>A0A199NRK3</accession>